<name>A0AAN7X0K1_ELEMC</name>
<accession>A0AAN7X0K1</accession>
<reference evidence="1 2" key="1">
    <citation type="journal article" date="2023" name="Genes (Basel)">
        <title>Chromosome-Level Genome Assembly and Circadian Gene Repertoire of the Patagonia Blennie Eleginops maclovinus-The Closest Ancestral Proxy of Antarctic Cryonotothenioids.</title>
        <authorList>
            <person name="Cheng C.C."/>
            <person name="Rivera-Colon A.G."/>
            <person name="Minhas B.F."/>
            <person name="Wilson L."/>
            <person name="Rayamajhi N."/>
            <person name="Vargas-Chacoff L."/>
            <person name="Catchen J.M."/>
        </authorList>
    </citation>
    <scope>NUCLEOTIDE SEQUENCE [LARGE SCALE GENOMIC DNA]</scope>
    <source>
        <strain evidence="1">JMC-PN-2008</strain>
    </source>
</reference>
<evidence type="ECO:0000313" key="2">
    <source>
        <dbReference type="Proteomes" id="UP001346869"/>
    </source>
</evidence>
<keyword evidence="2" id="KW-1185">Reference proteome</keyword>
<evidence type="ECO:0000313" key="1">
    <source>
        <dbReference type="EMBL" id="KAK5855421.1"/>
    </source>
</evidence>
<dbReference type="EMBL" id="JAUZQC010000018">
    <property type="protein sequence ID" value="KAK5855421.1"/>
    <property type="molecule type" value="Genomic_DNA"/>
</dbReference>
<dbReference type="Proteomes" id="UP001346869">
    <property type="component" value="Unassembled WGS sequence"/>
</dbReference>
<gene>
    <name evidence="1" type="ORF">PBY51_005522</name>
</gene>
<reference evidence="1 2" key="2">
    <citation type="journal article" date="2023" name="Mol. Biol. Evol.">
        <title>Genomics of Secondarily Temperate Adaptation in the Only Non-Antarctic Icefish.</title>
        <authorList>
            <person name="Rivera-Colon A.G."/>
            <person name="Rayamajhi N."/>
            <person name="Minhas B.F."/>
            <person name="Madrigal G."/>
            <person name="Bilyk K.T."/>
            <person name="Yoon V."/>
            <person name="Hune M."/>
            <person name="Gregory S."/>
            <person name="Cheng C.H.C."/>
            <person name="Catchen J.M."/>
        </authorList>
    </citation>
    <scope>NUCLEOTIDE SEQUENCE [LARGE SCALE GENOMIC DNA]</scope>
    <source>
        <strain evidence="1">JMC-PN-2008</strain>
    </source>
</reference>
<proteinExistence type="predicted"/>
<protein>
    <submittedName>
        <fullName evidence="1">Uncharacterized protein</fullName>
    </submittedName>
</protein>
<dbReference type="AlphaFoldDB" id="A0AAN7X0K1"/>
<sequence>MCGCRTIYQLERALGEAAHYPWLPQHLIHIVYQQPVNHGDVKSGSNIGLAELKAKSSKDWKEIHELHADA</sequence>
<organism evidence="1 2">
    <name type="scientific">Eleginops maclovinus</name>
    <name type="common">Patagonian blennie</name>
    <name type="synonym">Eleginus maclovinus</name>
    <dbReference type="NCBI Taxonomy" id="56733"/>
    <lineage>
        <taxon>Eukaryota</taxon>
        <taxon>Metazoa</taxon>
        <taxon>Chordata</taxon>
        <taxon>Craniata</taxon>
        <taxon>Vertebrata</taxon>
        <taxon>Euteleostomi</taxon>
        <taxon>Actinopterygii</taxon>
        <taxon>Neopterygii</taxon>
        <taxon>Teleostei</taxon>
        <taxon>Neoteleostei</taxon>
        <taxon>Acanthomorphata</taxon>
        <taxon>Eupercaria</taxon>
        <taxon>Perciformes</taxon>
        <taxon>Notothenioidei</taxon>
        <taxon>Eleginopidae</taxon>
        <taxon>Eleginops</taxon>
    </lineage>
</organism>
<comment type="caution">
    <text evidence="1">The sequence shown here is derived from an EMBL/GenBank/DDBJ whole genome shotgun (WGS) entry which is preliminary data.</text>
</comment>